<dbReference type="SUPFAM" id="SSF49785">
    <property type="entry name" value="Galactose-binding domain-like"/>
    <property type="match status" value="1"/>
</dbReference>
<dbReference type="EMBL" id="JAGSXJ010000007">
    <property type="protein sequence ID" value="KAH6689491.1"/>
    <property type="molecule type" value="Genomic_DNA"/>
</dbReference>
<dbReference type="InterPro" id="IPR035396">
    <property type="entry name" value="Bac_rhamnosid6H"/>
</dbReference>
<reference evidence="9" key="1">
    <citation type="journal article" date="2021" name="Nat. Commun.">
        <title>Genetic determinants of endophytism in the Arabidopsis root mycobiome.</title>
        <authorList>
            <person name="Mesny F."/>
            <person name="Miyauchi S."/>
            <person name="Thiergart T."/>
            <person name="Pickel B."/>
            <person name="Atanasova L."/>
            <person name="Karlsson M."/>
            <person name="Huettel B."/>
            <person name="Barry K.W."/>
            <person name="Haridas S."/>
            <person name="Chen C."/>
            <person name="Bauer D."/>
            <person name="Andreopoulos W."/>
            <person name="Pangilinan J."/>
            <person name="LaButti K."/>
            <person name="Riley R."/>
            <person name="Lipzen A."/>
            <person name="Clum A."/>
            <person name="Drula E."/>
            <person name="Henrissat B."/>
            <person name="Kohler A."/>
            <person name="Grigoriev I.V."/>
            <person name="Martin F.M."/>
            <person name="Hacquard S."/>
        </authorList>
    </citation>
    <scope>NUCLEOTIDE SEQUENCE</scope>
    <source>
        <strain evidence="9">MPI-SDFR-AT-0117</strain>
    </source>
</reference>
<dbReference type="Pfam" id="PF17389">
    <property type="entry name" value="Bac_rhamnosid6H"/>
    <property type="match status" value="1"/>
</dbReference>
<dbReference type="InterPro" id="IPR008902">
    <property type="entry name" value="Rhamnosid_concanavalin"/>
</dbReference>
<dbReference type="InterPro" id="IPR016007">
    <property type="entry name" value="Alpha_rhamnosid"/>
</dbReference>
<keyword evidence="3" id="KW-0378">Hydrolase</keyword>
<dbReference type="Pfam" id="PF25788">
    <property type="entry name" value="Ig_Rha78A_N"/>
    <property type="match status" value="1"/>
</dbReference>
<feature type="domain" description="Alpha-L-rhamnosidase C-terminal" evidence="8">
    <location>
        <begin position="797"/>
        <end position="871"/>
    </location>
</feature>
<dbReference type="Proteomes" id="UP000770015">
    <property type="component" value="Unassembled WGS sequence"/>
</dbReference>
<proteinExistence type="predicted"/>
<evidence type="ECO:0000259" key="5">
    <source>
        <dbReference type="Pfam" id="PF05592"/>
    </source>
</evidence>
<dbReference type="InterPro" id="IPR008928">
    <property type="entry name" value="6-hairpin_glycosidase_sf"/>
</dbReference>
<dbReference type="InterPro" id="IPR035398">
    <property type="entry name" value="Bac_rhamnosid_C"/>
</dbReference>
<dbReference type="InterPro" id="IPR013783">
    <property type="entry name" value="Ig-like_fold"/>
</dbReference>
<feature type="domain" description="Bacterial alpha-L-rhamnosidase N-terminal" evidence="6">
    <location>
        <begin position="158"/>
        <end position="328"/>
    </location>
</feature>
<feature type="domain" description="Alpha-L-rhamnosidase concanavalin-like" evidence="5">
    <location>
        <begin position="338"/>
        <end position="438"/>
    </location>
</feature>
<dbReference type="OrthoDB" id="10036721at2759"/>
<dbReference type="Pfam" id="PF05592">
    <property type="entry name" value="Bac_rhamnosid"/>
    <property type="match status" value="1"/>
</dbReference>
<dbReference type="InterPro" id="IPR008979">
    <property type="entry name" value="Galactose-bd-like_sf"/>
</dbReference>
<sequence length="910" mass="101173">MVVQIERVQVEHHQTPLGIGEATPRLSWRFRDDEGVAGWMQSSYQIEITRLESIERELYTVSSSQSLLVPWPSQPLKTGQGASVRVRASRTTLSADTPDASESDSNITKWSPPVTVEAGLLSRSDWSCSLISSPEKIDSTKPKQPVLFRREFRLDGENITKARLYITAHGVYEAHINGKRVGDHLLAPGWTSYKHRLSYQTFDVTSLVTPDTDNAIAVQAAEGWFSGRLGFLGGIRNIWGNAIGIAAMLVIETEDSRFVVNTDGSWRSGSGSIITSELYDGEFCDLSLEPRGWQSSSFDDTHWASVITRDLPPAALVAPDGPPVRATETLPAASVFATPSGKTVVDFAQNIVGWVRLRLSGPKGHTVKMLFTEELENGEVATRPLRICKATDTITLSGEDAIWEPKFTYHGFRYVQIDGMSTEPGQLNLSSITAVVIHTDMEQTGWFNCSHSLLNKLHDNIRWGMRGNFLSIPTDCPQRDERLGWTGDINVFAPTANFLYDTAGMLQGWLKDVAEEQLRDHGSCPPFFCPDVPVDDVRYPTAIWGDVTVGLPWSLYTSYGDEEILKRQLESMQTWIDEGIPRDASTGLWAEDSYQFGDWLDPLAPPDDPGNSVTDPLLVANAHLVQATTLMQKISAIIGLDKQAGCYRESASKLKDAFQKRYISADGRVVTDSQTALALAIHLDLFDTPEQVKVAAARLKHLIRRNSRFKIATGFAGTPILGHALSRVGESQLFYRMLYHRKAPSWLYQVTMGATTMWERWDSKLPDGSINPGEMTSFNHYALGAVADWMHRTIAGLVVLEPGWRKFRVAPVPGGDLTHAGAEFLSPYGRISVKWQIVGEEDGTWFTMSVRVPPNTSAEVVVPRGGDDEARDEVVVVLPGLHDFRGEYERPKWPPLPLYPQFYPHDDDEP</sequence>
<comment type="catalytic activity">
    <reaction evidence="1">
        <text>Hydrolysis of terminal non-reducing alpha-L-rhamnose residues in alpha-L-rhamnosides.</text>
        <dbReference type="EC" id="3.2.1.40"/>
    </reaction>
</comment>
<dbReference type="Pfam" id="PF17390">
    <property type="entry name" value="Bac_rhamnosid_C"/>
    <property type="match status" value="1"/>
</dbReference>
<comment type="caution">
    <text evidence="9">The sequence shown here is derived from an EMBL/GenBank/DDBJ whole genome shotgun (WGS) entry which is preliminary data.</text>
</comment>
<dbReference type="GO" id="GO:0030596">
    <property type="term" value="F:alpha-L-rhamnosidase activity"/>
    <property type="evidence" value="ECO:0007669"/>
    <property type="project" value="UniProtKB-EC"/>
</dbReference>
<dbReference type="Pfam" id="PF08531">
    <property type="entry name" value="Bac_rhamnosid_N"/>
    <property type="match status" value="1"/>
</dbReference>
<evidence type="ECO:0000259" key="6">
    <source>
        <dbReference type="Pfam" id="PF08531"/>
    </source>
</evidence>
<name>A0A9P8VGF3_9PEZI</name>
<dbReference type="Gene3D" id="2.60.420.10">
    <property type="entry name" value="Maltose phosphorylase, domain 3"/>
    <property type="match status" value="1"/>
</dbReference>
<evidence type="ECO:0000256" key="2">
    <source>
        <dbReference type="ARBA" id="ARBA00012652"/>
    </source>
</evidence>
<dbReference type="Gene3D" id="1.50.10.10">
    <property type="match status" value="1"/>
</dbReference>
<evidence type="ECO:0000256" key="4">
    <source>
        <dbReference type="SAM" id="MobiDB-lite"/>
    </source>
</evidence>
<protein>
    <recommendedName>
        <fullName evidence="2">alpha-L-rhamnosidase</fullName>
        <ecNumber evidence="2">3.2.1.40</ecNumber>
    </recommendedName>
</protein>
<evidence type="ECO:0000256" key="1">
    <source>
        <dbReference type="ARBA" id="ARBA00001445"/>
    </source>
</evidence>
<evidence type="ECO:0000313" key="10">
    <source>
        <dbReference type="Proteomes" id="UP000770015"/>
    </source>
</evidence>
<dbReference type="InterPro" id="IPR012341">
    <property type="entry name" value="6hp_glycosidase-like_sf"/>
</dbReference>
<accession>A0A9P8VGF3</accession>
<dbReference type="PANTHER" id="PTHR33307:SF6">
    <property type="entry name" value="ALPHA-RHAMNOSIDASE (EUROFUNG)-RELATED"/>
    <property type="match status" value="1"/>
</dbReference>
<dbReference type="Gene3D" id="2.60.40.10">
    <property type="entry name" value="Immunoglobulins"/>
    <property type="match status" value="1"/>
</dbReference>
<feature type="region of interest" description="Disordered" evidence="4">
    <location>
        <begin position="77"/>
        <end position="109"/>
    </location>
</feature>
<gene>
    <name evidence="9" type="ORF">F5X68DRAFT_260170</name>
</gene>
<dbReference type="Gene3D" id="2.60.120.260">
    <property type="entry name" value="Galactose-binding domain-like"/>
    <property type="match status" value="2"/>
</dbReference>
<dbReference type="AlphaFoldDB" id="A0A9P8VGF3"/>
<dbReference type="EC" id="3.2.1.40" evidence="2"/>
<evidence type="ECO:0000256" key="3">
    <source>
        <dbReference type="ARBA" id="ARBA00022801"/>
    </source>
</evidence>
<organism evidence="9 10">
    <name type="scientific">Plectosphaerella plurivora</name>
    <dbReference type="NCBI Taxonomy" id="936078"/>
    <lineage>
        <taxon>Eukaryota</taxon>
        <taxon>Fungi</taxon>
        <taxon>Dikarya</taxon>
        <taxon>Ascomycota</taxon>
        <taxon>Pezizomycotina</taxon>
        <taxon>Sordariomycetes</taxon>
        <taxon>Hypocreomycetidae</taxon>
        <taxon>Glomerellales</taxon>
        <taxon>Plectosphaerellaceae</taxon>
        <taxon>Plectosphaerella</taxon>
    </lineage>
</organism>
<dbReference type="InterPro" id="IPR013737">
    <property type="entry name" value="Bac_rhamnosid_N"/>
</dbReference>
<dbReference type="GO" id="GO:0005975">
    <property type="term" value="P:carbohydrate metabolic process"/>
    <property type="evidence" value="ECO:0007669"/>
    <property type="project" value="InterPro"/>
</dbReference>
<evidence type="ECO:0000313" key="9">
    <source>
        <dbReference type="EMBL" id="KAH6689491.1"/>
    </source>
</evidence>
<dbReference type="SUPFAM" id="SSF48208">
    <property type="entry name" value="Six-hairpin glycosidases"/>
    <property type="match status" value="1"/>
</dbReference>
<keyword evidence="10" id="KW-1185">Reference proteome</keyword>
<dbReference type="PIRSF" id="PIRSF010631">
    <property type="entry name" value="A-rhamnsds"/>
    <property type="match status" value="1"/>
</dbReference>
<dbReference type="PANTHER" id="PTHR33307">
    <property type="entry name" value="ALPHA-RHAMNOSIDASE (EUROFUNG)"/>
    <property type="match status" value="1"/>
</dbReference>
<evidence type="ECO:0000259" key="7">
    <source>
        <dbReference type="Pfam" id="PF17389"/>
    </source>
</evidence>
<evidence type="ECO:0000259" key="8">
    <source>
        <dbReference type="Pfam" id="PF17390"/>
    </source>
</evidence>
<feature type="domain" description="Alpha-L-rhamnosidase six-hairpin glycosidase" evidence="7">
    <location>
        <begin position="442"/>
        <end position="794"/>
    </location>
</feature>